<gene>
    <name evidence="1" type="ORF">SEMRO_2103_G314690.1</name>
</gene>
<dbReference type="EMBL" id="CAICTM010002101">
    <property type="protein sequence ID" value="CAB9527915.1"/>
    <property type="molecule type" value="Genomic_DNA"/>
</dbReference>
<protein>
    <submittedName>
        <fullName evidence="1">Uncharacterized protein</fullName>
    </submittedName>
</protein>
<accession>A0A9N8F047</accession>
<organism evidence="1 2">
    <name type="scientific">Seminavis robusta</name>
    <dbReference type="NCBI Taxonomy" id="568900"/>
    <lineage>
        <taxon>Eukaryota</taxon>
        <taxon>Sar</taxon>
        <taxon>Stramenopiles</taxon>
        <taxon>Ochrophyta</taxon>
        <taxon>Bacillariophyta</taxon>
        <taxon>Bacillariophyceae</taxon>
        <taxon>Bacillariophycidae</taxon>
        <taxon>Naviculales</taxon>
        <taxon>Naviculaceae</taxon>
        <taxon>Seminavis</taxon>
    </lineage>
</organism>
<dbReference type="Proteomes" id="UP001153069">
    <property type="component" value="Unassembled WGS sequence"/>
</dbReference>
<proteinExistence type="predicted"/>
<reference evidence="1" key="1">
    <citation type="submission" date="2020-06" db="EMBL/GenBank/DDBJ databases">
        <authorList>
            <consortium name="Plant Systems Biology data submission"/>
        </authorList>
    </citation>
    <scope>NUCLEOTIDE SEQUENCE</scope>
    <source>
        <strain evidence="1">D6</strain>
    </source>
</reference>
<sequence>MQTLTDEMILGMIVPFIGDAQSLARLSSVDQRFRKMLIEDTDTLQRIIDERVDVSLCNNECSTLQELGLYQCALKTGLFDENRIGFDFASTDIDDDDGVASLVEGSMRRVDDLASILCQFQDARLIIEAHCGTAAPSTIAQGFSRARGHAVCMEVCVQGQMRFLEDRITVNPWGKRVSSRARTSDHKYRGLAREGRGWVEVYLAMDDMELPQRPSYYDGLQVMDAEERGVPMIHILW</sequence>
<comment type="caution">
    <text evidence="1">The sequence shown here is derived from an EMBL/GenBank/DDBJ whole genome shotgun (WGS) entry which is preliminary data.</text>
</comment>
<keyword evidence="2" id="KW-1185">Reference proteome</keyword>
<name>A0A9N8F047_9STRA</name>
<dbReference type="AlphaFoldDB" id="A0A9N8F047"/>
<evidence type="ECO:0000313" key="1">
    <source>
        <dbReference type="EMBL" id="CAB9527915.1"/>
    </source>
</evidence>
<evidence type="ECO:0000313" key="2">
    <source>
        <dbReference type="Proteomes" id="UP001153069"/>
    </source>
</evidence>